<organism evidence="4 5">
    <name type="scientific">Halorussus limi</name>
    <dbReference type="NCBI Taxonomy" id="2938695"/>
    <lineage>
        <taxon>Archaea</taxon>
        <taxon>Methanobacteriati</taxon>
        <taxon>Methanobacteriota</taxon>
        <taxon>Stenosarchaea group</taxon>
        <taxon>Halobacteria</taxon>
        <taxon>Halobacteriales</taxon>
        <taxon>Haladaptataceae</taxon>
        <taxon>Halorussus</taxon>
    </lineage>
</organism>
<evidence type="ECO:0000259" key="3">
    <source>
        <dbReference type="Pfam" id="PF00884"/>
    </source>
</evidence>
<dbReference type="EMBL" id="CP096660">
    <property type="protein sequence ID" value="UPV76654.1"/>
    <property type="molecule type" value="Genomic_DNA"/>
</dbReference>
<dbReference type="Proteomes" id="UP000830729">
    <property type="component" value="Plasmid unnamed1"/>
</dbReference>
<dbReference type="PANTHER" id="PTHR45953">
    <property type="entry name" value="IDURONATE 2-SULFATASE"/>
    <property type="match status" value="1"/>
</dbReference>
<dbReference type="KEGG" id="halx:M0R89_19170"/>
<name>A0A8U0I1S3_9EURY</name>
<keyword evidence="4" id="KW-0614">Plasmid</keyword>
<dbReference type="Pfam" id="PF00884">
    <property type="entry name" value="Sulfatase"/>
    <property type="match status" value="1"/>
</dbReference>
<dbReference type="RefSeq" id="WP_248652687.1">
    <property type="nucleotide sequence ID" value="NZ_CP096660.1"/>
</dbReference>
<keyword evidence="5" id="KW-1185">Reference proteome</keyword>
<dbReference type="SUPFAM" id="SSF53649">
    <property type="entry name" value="Alkaline phosphatase-like"/>
    <property type="match status" value="1"/>
</dbReference>
<dbReference type="CDD" id="cd16148">
    <property type="entry name" value="sulfatase_like"/>
    <property type="match status" value="1"/>
</dbReference>
<dbReference type="AlphaFoldDB" id="A0A8U0I1S3"/>
<sequence>MRGPNVLFVVLDTARARTVFGDDADEVAPRLTDFADSGVRFANATANGPWTLPSHASMFTGQRTSDHGAHAGTKAFTAGRRSLPARLGRMGYQTAAFSNNPWISPSFGFDGFEEFSPCWKLFSEGADLASIAKMEDRRDQLRELASELLSPTGPQTVANALYMQFLREGYDSGARRTVRRMKRWFRNRDGDRPFFAFANFMEPHLAYDPPERFQRRFLTDEQIARVETINQDAWAHITGADERTAEEFEILEGLYKAELRYLDHRLGGLLDFLADAGELDDTAVVIVGDHGENIGDHGLMDHQYCLYDTLVHVPLVMSLPGGDRATTCEDPVELRDLYPTVLSLAGGDPSELDAATSGNVLADGDEIGSDREYAVSEYLHPQPEIEAVRDRYDEVPRDISRFDRALRAVRTPEWKYVEGSDGTEELYDLTDDPAESRNLAADRPETADRLRERATAELGPLEYRSGDATDIEAGTKRQLEELGYL</sequence>
<gene>
    <name evidence="4" type="ORF">M0R89_19170</name>
</gene>
<evidence type="ECO:0000313" key="4">
    <source>
        <dbReference type="EMBL" id="UPV76654.1"/>
    </source>
</evidence>
<feature type="domain" description="Sulfatase N-terminal" evidence="3">
    <location>
        <begin position="4"/>
        <end position="346"/>
    </location>
</feature>
<dbReference type="InterPro" id="IPR000917">
    <property type="entry name" value="Sulfatase_N"/>
</dbReference>
<dbReference type="Gene3D" id="3.40.720.10">
    <property type="entry name" value="Alkaline Phosphatase, subunit A"/>
    <property type="match status" value="1"/>
</dbReference>
<protein>
    <submittedName>
        <fullName evidence="4">Sulfatase-like hydrolase/transferase</fullName>
    </submittedName>
</protein>
<dbReference type="GeneID" id="72187367"/>
<dbReference type="InterPro" id="IPR017850">
    <property type="entry name" value="Alkaline_phosphatase_core_sf"/>
</dbReference>
<dbReference type="GO" id="GO:0046872">
    <property type="term" value="F:metal ion binding"/>
    <property type="evidence" value="ECO:0007669"/>
    <property type="project" value="UniProtKB-KW"/>
</dbReference>
<geneLocation type="plasmid" evidence="4 5">
    <name>unnamed1</name>
</geneLocation>
<evidence type="ECO:0000313" key="5">
    <source>
        <dbReference type="Proteomes" id="UP000830729"/>
    </source>
</evidence>
<proteinExistence type="predicted"/>
<keyword evidence="2 4" id="KW-0378">Hydrolase</keyword>
<dbReference type="GO" id="GO:0008484">
    <property type="term" value="F:sulfuric ester hydrolase activity"/>
    <property type="evidence" value="ECO:0007669"/>
    <property type="project" value="TreeGrafter"/>
</dbReference>
<accession>A0A8U0I1S3</accession>
<reference evidence="4 5" key="1">
    <citation type="submission" date="2022-04" db="EMBL/GenBank/DDBJ databases">
        <title>Diverse halophilic archaea isolated from saline environments.</title>
        <authorList>
            <person name="Cui H.-L."/>
        </authorList>
    </citation>
    <scope>NUCLEOTIDE SEQUENCE [LARGE SCALE GENOMIC DNA]</scope>
    <source>
        <strain evidence="4 5">XZYJT49</strain>
        <plasmid evidence="4 5">unnamed1</plasmid>
    </source>
</reference>
<dbReference type="PANTHER" id="PTHR45953:SF1">
    <property type="entry name" value="IDURONATE 2-SULFATASE"/>
    <property type="match status" value="1"/>
</dbReference>
<evidence type="ECO:0000256" key="1">
    <source>
        <dbReference type="ARBA" id="ARBA00022723"/>
    </source>
</evidence>
<dbReference type="GO" id="GO:0005737">
    <property type="term" value="C:cytoplasm"/>
    <property type="evidence" value="ECO:0007669"/>
    <property type="project" value="TreeGrafter"/>
</dbReference>
<evidence type="ECO:0000256" key="2">
    <source>
        <dbReference type="ARBA" id="ARBA00022801"/>
    </source>
</evidence>
<keyword evidence="1" id="KW-0479">Metal-binding</keyword>